<comment type="caution">
    <text evidence="22">The sequence shown here is derived from an EMBL/GenBank/DDBJ whole genome shotgun (WGS) entry which is preliminary data.</text>
</comment>
<organism evidence="22 23">
    <name type="scientific">candidate division Kazan bacterium</name>
    <dbReference type="NCBI Taxonomy" id="2202143"/>
    <lineage>
        <taxon>Bacteria</taxon>
        <taxon>Bacteria division Kazan-3B-28</taxon>
    </lineage>
</organism>
<keyword evidence="10 21" id="KW-1133">Transmembrane helix</keyword>
<evidence type="ECO:0000313" key="22">
    <source>
        <dbReference type="EMBL" id="RLC37399.1"/>
    </source>
</evidence>
<reference evidence="22 23" key="1">
    <citation type="submission" date="2018-06" db="EMBL/GenBank/DDBJ databases">
        <title>Extensive metabolic versatility and redundancy in microbially diverse, dynamic hydrothermal sediments.</title>
        <authorList>
            <person name="Dombrowski N."/>
            <person name="Teske A."/>
            <person name="Baker B.J."/>
        </authorList>
    </citation>
    <scope>NUCLEOTIDE SEQUENCE [LARGE SCALE GENOMIC DNA]</scope>
    <source>
        <strain evidence="22">B79_G16</strain>
    </source>
</reference>
<keyword evidence="6" id="KW-0808">Transferase</keyword>
<feature type="transmembrane region" description="Helical" evidence="21">
    <location>
        <begin position="140"/>
        <end position="158"/>
    </location>
</feature>
<keyword evidence="5" id="KW-0328">Glycosyltransferase</keyword>
<evidence type="ECO:0000256" key="19">
    <source>
        <dbReference type="ARBA" id="ARBA00044770"/>
    </source>
</evidence>
<dbReference type="GO" id="GO:0051301">
    <property type="term" value="P:cell division"/>
    <property type="evidence" value="ECO:0007669"/>
    <property type="project" value="UniProtKB-KW"/>
</dbReference>
<keyword evidence="8" id="KW-0133">Cell shape</keyword>
<evidence type="ECO:0000256" key="15">
    <source>
        <dbReference type="ARBA" id="ARBA00033270"/>
    </source>
</evidence>
<feature type="transmembrane region" description="Helical" evidence="21">
    <location>
        <begin position="188"/>
        <end position="206"/>
    </location>
</feature>
<keyword evidence="11 21" id="KW-0472">Membrane</keyword>
<dbReference type="Proteomes" id="UP000281261">
    <property type="component" value="Unassembled WGS sequence"/>
</dbReference>
<feature type="transmembrane region" description="Helical" evidence="21">
    <location>
        <begin position="44"/>
        <end position="62"/>
    </location>
</feature>
<keyword evidence="9" id="KW-0573">Peptidoglycan synthesis</keyword>
<feature type="transmembrane region" description="Helical" evidence="21">
    <location>
        <begin position="9"/>
        <end position="32"/>
    </location>
</feature>
<keyword evidence="13" id="KW-0961">Cell wall biogenesis/degradation</keyword>
<dbReference type="InterPro" id="IPR001182">
    <property type="entry name" value="FtsW/RodA"/>
</dbReference>
<evidence type="ECO:0000256" key="18">
    <source>
        <dbReference type="ARBA" id="ARBA00041418"/>
    </source>
</evidence>
<comment type="subcellular location">
    <subcellularLocation>
        <location evidence="1">Cell membrane</location>
        <topology evidence="1">Multi-pass membrane protein</topology>
    </subcellularLocation>
</comment>
<evidence type="ECO:0000256" key="9">
    <source>
        <dbReference type="ARBA" id="ARBA00022984"/>
    </source>
</evidence>
<evidence type="ECO:0000256" key="12">
    <source>
        <dbReference type="ARBA" id="ARBA00023306"/>
    </source>
</evidence>
<keyword evidence="4" id="KW-0132">Cell division</keyword>
<proteinExistence type="inferred from homology"/>
<sequence length="396" mass="43222">MRAYHRQDYYLAVTTFLLVIFGLIMVASASVVQSYEVAGTNNFYLFRQGGFAIVGLILWWILQKVDYHVWKRFATIALVVGLILLGAVLVPGLGVEAGGARRWIGLGDMGTLQASEIMKFALIVYLAYWFEKKGRRVADFYSTFLPFIMIVGVVALLVIQEPDFGTAVLIALIAGTMYMAAGATWGQLGTLFTAGAALITFLVYSAPYRVRRILIFLNPGADPLGAGYHVNQALLAIGSGGLFGLGYGHSRQKFNFLPEAASDSIFAIIGEELGLIGAVFFVLLPFAIIVWRGLEIARRAPDMFGRIMALGLTVWIGYQALINIGATIGLFPLTGMPLPFVSLGGSSLVIMLMACGVLLNISKQTVKTSKDENPLSGWWDWWSHLVNSGSRRRSSK</sequence>
<comment type="pathway">
    <text evidence="2">Cell wall biogenesis; peptidoglycan biosynthesis.</text>
</comment>
<dbReference type="GO" id="GO:0015648">
    <property type="term" value="F:lipid-linked peptidoglycan transporter activity"/>
    <property type="evidence" value="ECO:0007669"/>
    <property type="project" value="TreeGrafter"/>
</dbReference>
<keyword evidence="7 21" id="KW-0812">Transmembrane</keyword>
<comment type="catalytic activity">
    <reaction evidence="20">
        <text>[GlcNAc-(1-&gt;4)-Mur2Ac(oyl-L-Ala-gamma-D-Glu-L-Lys-D-Ala-D-Ala)](n)-di-trans,octa-cis-undecaprenyl diphosphate + beta-D-GlcNAc-(1-&gt;4)-Mur2Ac(oyl-L-Ala-gamma-D-Glu-L-Lys-D-Ala-D-Ala)-di-trans,octa-cis-undecaprenyl diphosphate = [GlcNAc-(1-&gt;4)-Mur2Ac(oyl-L-Ala-gamma-D-Glu-L-Lys-D-Ala-D-Ala)](n+1)-di-trans,octa-cis-undecaprenyl diphosphate + di-trans,octa-cis-undecaprenyl diphosphate + H(+)</text>
        <dbReference type="Rhea" id="RHEA:23708"/>
        <dbReference type="Rhea" id="RHEA-COMP:9602"/>
        <dbReference type="Rhea" id="RHEA-COMP:9603"/>
        <dbReference type="ChEBI" id="CHEBI:15378"/>
        <dbReference type="ChEBI" id="CHEBI:58405"/>
        <dbReference type="ChEBI" id="CHEBI:60033"/>
        <dbReference type="ChEBI" id="CHEBI:78435"/>
        <dbReference type="EC" id="2.4.99.28"/>
    </reaction>
</comment>
<accession>A0A420ZD08</accession>
<keyword evidence="3" id="KW-1003">Cell membrane</keyword>
<dbReference type="GO" id="GO:0032153">
    <property type="term" value="C:cell division site"/>
    <property type="evidence" value="ECO:0007669"/>
    <property type="project" value="TreeGrafter"/>
</dbReference>
<dbReference type="GO" id="GO:0008360">
    <property type="term" value="P:regulation of cell shape"/>
    <property type="evidence" value="ECO:0007669"/>
    <property type="project" value="UniProtKB-KW"/>
</dbReference>
<evidence type="ECO:0000256" key="2">
    <source>
        <dbReference type="ARBA" id="ARBA00004752"/>
    </source>
</evidence>
<dbReference type="PANTHER" id="PTHR30474:SF2">
    <property type="entry name" value="PEPTIDOGLYCAN GLYCOSYLTRANSFERASE FTSW-RELATED"/>
    <property type="match status" value="1"/>
</dbReference>
<feature type="transmembrane region" description="Helical" evidence="21">
    <location>
        <begin position="265"/>
        <end position="291"/>
    </location>
</feature>
<feature type="transmembrane region" description="Helical" evidence="21">
    <location>
        <begin position="110"/>
        <end position="128"/>
    </location>
</feature>
<dbReference type="EC" id="2.4.99.28" evidence="19"/>
<evidence type="ECO:0000256" key="10">
    <source>
        <dbReference type="ARBA" id="ARBA00022989"/>
    </source>
</evidence>
<comment type="similarity">
    <text evidence="16">Belongs to the SEDS family. FtsW subfamily.</text>
</comment>
<dbReference type="GO" id="GO:0008955">
    <property type="term" value="F:peptidoglycan glycosyltransferase activity"/>
    <property type="evidence" value="ECO:0007669"/>
    <property type="project" value="UniProtKB-EC"/>
</dbReference>
<evidence type="ECO:0000256" key="20">
    <source>
        <dbReference type="ARBA" id="ARBA00049902"/>
    </source>
</evidence>
<protein>
    <recommendedName>
        <fullName evidence="17">Probable peptidoglycan glycosyltransferase FtsW</fullName>
        <ecNumber evidence="19">2.4.99.28</ecNumber>
    </recommendedName>
    <alternativeName>
        <fullName evidence="18">Cell division protein FtsW</fullName>
    </alternativeName>
    <alternativeName>
        <fullName evidence="15">Cell wall polymerase</fullName>
    </alternativeName>
    <alternativeName>
        <fullName evidence="14">Peptidoglycan polymerase</fullName>
    </alternativeName>
</protein>
<evidence type="ECO:0000256" key="13">
    <source>
        <dbReference type="ARBA" id="ARBA00023316"/>
    </source>
</evidence>
<dbReference type="GO" id="GO:0009252">
    <property type="term" value="P:peptidoglycan biosynthetic process"/>
    <property type="evidence" value="ECO:0007669"/>
    <property type="project" value="UniProtKB-KW"/>
</dbReference>
<feature type="transmembrane region" description="Helical" evidence="21">
    <location>
        <begin position="303"/>
        <end position="328"/>
    </location>
</feature>
<feature type="transmembrane region" description="Helical" evidence="21">
    <location>
        <begin position="69"/>
        <end position="90"/>
    </location>
</feature>
<evidence type="ECO:0000256" key="1">
    <source>
        <dbReference type="ARBA" id="ARBA00004651"/>
    </source>
</evidence>
<dbReference type="AlphaFoldDB" id="A0A420ZD08"/>
<feature type="transmembrane region" description="Helical" evidence="21">
    <location>
        <begin position="340"/>
        <end position="361"/>
    </location>
</feature>
<dbReference type="Pfam" id="PF01098">
    <property type="entry name" value="FTSW_RODA_SPOVE"/>
    <property type="match status" value="1"/>
</dbReference>
<evidence type="ECO:0000313" key="23">
    <source>
        <dbReference type="Proteomes" id="UP000281261"/>
    </source>
</evidence>
<evidence type="ECO:0000256" key="7">
    <source>
        <dbReference type="ARBA" id="ARBA00022692"/>
    </source>
</evidence>
<dbReference type="EMBL" id="QMNG01000005">
    <property type="protein sequence ID" value="RLC37399.1"/>
    <property type="molecule type" value="Genomic_DNA"/>
</dbReference>
<dbReference type="GO" id="GO:0005886">
    <property type="term" value="C:plasma membrane"/>
    <property type="evidence" value="ECO:0007669"/>
    <property type="project" value="UniProtKB-SubCell"/>
</dbReference>
<keyword evidence="12" id="KW-0131">Cell cycle</keyword>
<dbReference type="GO" id="GO:0071555">
    <property type="term" value="P:cell wall organization"/>
    <property type="evidence" value="ECO:0007669"/>
    <property type="project" value="UniProtKB-KW"/>
</dbReference>
<evidence type="ECO:0000256" key="21">
    <source>
        <dbReference type="SAM" id="Phobius"/>
    </source>
</evidence>
<evidence type="ECO:0000256" key="8">
    <source>
        <dbReference type="ARBA" id="ARBA00022960"/>
    </source>
</evidence>
<dbReference type="PANTHER" id="PTHR30474">
    <property type="entry name" value="CELL CYCLE PROTEIN"/>
    <property type="match status" value="1"/>
</dbReference>
<gene>
    <name evidence="22" type="primary">ftsW</name>
    <name evidence="22" type="ORF">DRH29_02260</name>
</gene>
<dbReference type="NCBIfam" id="TIGR02614">
    <property type="entry name" value="ftsW"/>
    <property type="match status" value="1"/>
</dbReference>
<evidence type="ECO:0000256" key="17">
    <source>
        <dbReference type="ARBA" id="ARBA00041185"/>
    </source>
</evidence>
<evidence type="ECO:0000256" key="4">
    <source>
        <dbReference type="ARBA" id="ARBA00022618"/>
    </source>
</evidence>
<evidence type="ECO:0000256" key="14">
    <source>
        <dbReference type="ARBA" id="ARBA00032370"/>
    </source>
</evidence>
<evidence type="ECO:0000256" key="16">
    <source>
        <dbReference type="ARBA" id="ARBA00038053"/>
    </source>
</evidence>
<evidence type="ECO:0000256" key="6">
    <source>
        <dbReference type="ARBA" id="ARBA00022679"/>
    </source>
</evidence>
<dbReference type="InterPro" id="IPR013437">
    <property type="entry name" value="FtsW"/>
</dbReference>
<evidence type="ECO:0000256" key="3">
    <source>
        <dbReference type="ARBA" id="ARBA00022475"/>
    </source>
</evidence>
<evidence type="ECO:0000256" key="11">
    <source>
        <dbReference type="ARBA" id="ARBA00023136"/>
    </source>
</evidence>
<evidence type="ECO:0000256" key="5">
    <source>
        <dbReference type="ARBA" id="ARBA00022676"/>
    </source>
</evidence>
<name>A0A420ZD08_UNCK3</name>